<keyword evidence="2" id="KW-0223">Dioxygenase</keyword>
<keyword evidence="3" id="KW-1185">Reference proteome</keyword>
<protein>
    <submittedName>
        <fullName evidence="2">Catechol 2,3-dioxygenase</fullName>
    </submittedName>
</protein>
<dbReference type="Pfam" id="PF00903">
    <property type="entry name" value="Glyoxalase"/>
    <property type="match status" value="1"/>
</dbReference>
<dbReference type="EMBL" id="FNAV01000003">
    <property type="protein sequence ID" value="SDE41294.1"/>
    <property type="molecule type" value="Genomic_DNA"/>
</dbReference>
<feature type="domain" description="VOC" evidence="1">
    <location>
        <begin position="4"/>
        <end position="133"/>
    </location>
</feature>
<proteinExistence type="predicted"/>
<dbReference type="InterPro" id="IPR037523">
    <property type="entry name" value="VOC_core"/>
</dbReference>
<dbReference type="GO" id="GO:0051213">
    <property type="term" value="F:dioxygenase activity"/>
    <property type="evidence" value="ECO:0007669"/>
    <property type="project" value="UniProtKB-KW"/>
</dbReference>
<dbReference type="AlphaFoldDB" id="A0A1G7CPE0"/>
<evidence type="ECO:0000313" key="2">
    <source>
        <dbReference type="EMBL" id="SDE41294.1"/>
    </source>
</evidence>
<dbReference type="PANTHER" id="PTHR21366">
    <property type="entry name" value="GLYOXALASE FAMILY PROTEIN"/>
    <property type="match status" value="1"/>
</dbReference>
<dbReference type="SUPFAM" id="SSF54593">
    <property type="entry name" value="Glyoxalase/Bleomycin resistance protein/Dihydroxybiphenyl dioxygenase"/>
    <property type="match status" value="1"/>
</dbReference>
<keyword evidence="2" id="KW-0560">Oxidoreductase</keyword>
<name>A0A1G7CPE0_9RHOB</name>
<dbReference type="InterPro" id="IPR050383">
    <property type="entry name" value="GlyoxalaseI/FosfomycinResist"/>
</dbReference>
<dbReference type="InterPro" id="IPR029068">
    <property type="entry name" value="Glyas_Bleomycin-R_OHBP_Dase"/>
</dbReference>
<evidence type="ECO:0000313" key="3">
    <source>
        <dbReference type="Proteomes" id="UP000198994"/>
    </source>
</evidence>
<dbReference type="Proteomes" id="UP000198994">
    <property type="component" value="Unassembled WGS sequence"/>
</dbReference>
<organism evidence="2 3">
    <name type="scientific">Salipiger thiooxidans</name>
    <dbReference type="NCBI Taxonomy" id="282683"/>
    <lineage>
        <taxon>Bacteria</taxon>
        <taxon>Pseudomonadati</taxon>
        <taxon>Pseudomonadota</taxon>
        <taxon>Alphaproteobacteria</taxon>
        <taxon>Rhodobacterales</taxon>
        <taxon>Roseobacteraceae</taxon>
        <taxon>Salipiger</taxon>
    </lineage>
</organism>
<gene>
    <name evidence="2" type="ORF">SAMN04488105_103280</name>
</gene>
<reference evidence="3" key="1">
    <citation type="submission" date="2016-10" db="EMBL/GenBank/DDBJ databases">
        <authorList>
            <person name="Varghese N."/>
            <person name="Submissions S."/>
        </authorList>
    </citation>
    <scope>NUCLEOTIDE SEQUENCE [LARGE SCALE GENOMIC DNA]</scope>
    <source>
        <strain evidence="3">DSM 10146</strain>
    </source>
</reference>
<evidence type="ECO:0000259" key="1">
    <source>
        <dbReference type="PROSITE" id="PS51819"/>
    </source>
</evidence>
<dbReference type="PROSITE" id="PS51819">
    <property type="entry name" value="VOC"/>
    <property type="match status" value="1"/>
</dbReference>
<dbReference type="InterPro" id="IPR004360">
    <property type="entry name" value="Glyas_Fos-R_dOase_dom"/>
</dbReference>
<accession>A0A1G7CPE0</accession>
<dbReference type="RefSeq" id="WP_089956547.1">
    <property type="nucleotide sequence ID" value="NZ_FNAV01000003.1"/>
</dbReference>
<dbReference type="Gene3D" id="3.10.180.10">
    <property type="entry name" value="2,3-Dihydroxybiphenyl 1,2-Dioxygenase, domain 1"/>
    <property type="match status" value="1"/>
</dbReference>
<sequence>MKLTLHHINLSTEKVGEMTDFYRRVLCLNDTDRDIPALEKGKGYSGEVGFVWDGAVQVHLAEKDVMAGFKTGQIVNPLVRGHIAYRTDDLDAFRAHLEAQGVPYSDWGHAAVKGWRQIFFYDPDGNIIEVHEVSATPDGAADSS</sequence>
<dbReference type="OrthoDB" id="9812656at2"/>
<dbReference type="STRING" id="282683.SAMN04488105_103280"/>